<dbReference type="Pfam" id="PF00583">
    <property type="entry name" value="Acetyltransf_1"/>
    <property type="match status" value="1"/>
</dbReference>
<keyword evidence="2" id="KW-0808">Transferase</keyword>
<name>A0A1P8K4W8_9BURK</name>
<dbReference type="GO" id="GO:0016747">
    <property type="term" value="F:acyltransferase activity, transferring groups other than amino-acyl groups"/>
    <property type="evidence" value="ECO:0007669"/>
    <property type="project" value="InterPro"/>
</dbReference>
<keyword evidence="3" id="KW-1185">Reference proteome</keyword>
<reference evidence="2 3" key="1">
    <citation type="submission" date="2017-01" db="EMBL/GenBank/DDBJ databases">
        <authorList>
            <person name="Mah S.A."/>
            <person name="Swanson W.J."/>
            <person name="Moy G.W."/>
            <person name="Vacquier V.D."/>
        </authorList>
    </citation>
    <scope>NUCLEOTIDE SEQUENCE [LARGE SCALE GENOMIC DNA]</scope>
    <source>
        <strain evidence="2 3">DCY110</strain>
    </source>
</reference>
<accession>A0A1P8K4W8</accession>
<dbReference type="PROSITE" id="PS51186">
    <property type="entry name" value="GNAT"/>
    <property type="match status" value="1"/>
</dbReference>
<dbReference type="CDD" id="cd04301">
    <property type="entry name" value="NAT_SF"/>
    <property type="match status" value="1"/>
</dbReference>
<evidence type="ECO:0000313" key="2">
    <source>
        <dbReference type="EMBL" id="APW40971.1"/>
    </source>
</evidence>
<dbReference type="EMBL" id="CP019236">
    <property type="protein sequence ID" value="APW40971.1"/>
    <property type="molecule type" value="Genomic_DNA"/>
</dbReference>
<dbReference type="STRING" id="1842727.RD110_25800"/>
<dbReference type="InterPro" id="IPR000182">
    <property type="entry name" value="GNAT_dom"/>
</dbReference>
<dbReference type="SUPFAM" id="SSF55729">
    <property type="entry name" value="Acyl-CoA N-acyltransferases (Nat)"/>
    <property type="match status" value="1"/>
</dbReference>
<dbReference type="InterPro" id="IPR016181">
    <property type="entry name" value="Acyl_CoA_acyltransferase"/>
</dbReference>
<gene>
    <name evidence="2" type="ORF">RD110_25800</name>
</gene>
<dbReference type="OrthoDB" id="9796171at2"/>
<organism evidence="2 3">
    <name type="scientific">Rhodoferax koreensis</name>
    <dbReference type="NCBI Taxonomy" id="1842727"/>
    <lineage>
        <taxon>Bacteria</taxon>
        <taxon>Pseudomonadati</taxon>
        <taxon>Pseudomonadota</taxon>
        <taxon>Betaproteobacteria</taxon>
        <taxon>Burkholderiales</taxon>
        <taxon>Comamonadaceae</taxon>
        <taxon>Rhodoferax</taxon>
    </lineage>
</organism>
<feature type="domain" description="N-acetyltransferase" evidence="1">
    <location>
        <begin position="21"/>
        <end position="173"/>
    </location>
</feature>
<dbReference type="RefSeq" id="WP_076205711.1">
    <property type="nucleotide sequence ID" value="NZ_CP019236.1"/>
</dbReference>
<dbReference type="Gene3D" id="3.40.630.30">
    <property type="match status" value="1"/>
</dbReference>
<dbReference type="AlphaFoldDB" id="A0A1P8K4W8"/>
<dbReference type="Proteomes" id="UP000186609">
    <property type="component" value="Chromosome"/>
</dbReference>
<sequence>MHAVEAYCDLPQDFVPSEFRIKWADGTWERQEAHRLRRDVFCTEQRLFDGDDIDVIDASAQPIVARACIGGMADQVVGCVRIHEAEPGLWWGSRLAVDAGFRRNVGLATTLIRLAVSSAHARGAQIFLAHVQSQNLALFEHLHWSALKQEMLHGRSHHLMQADLAFYPPCYDVMTGYVVRPKVKA</sequence>
<evidence type="ECO:0000313" key="3">
    <source>
        <dbReference type="Proteomes" id="UP000186609"/>
    </source>
</evidence>
<dbReference type="NCBIfam" id="TIGR04045">
    <property type="entry name" value="MSMEG_0567_GNAT"/>
    <property type="match status" value="1"/>
</dbReference>
<evidence type="ECO:0000259" key="1">
    <source>
        <dbReference type="PROSITE" id="PS51186"/>
    </source>
</evidence>
<dbReference type="InterPro" id="IPR024035">
    <property type="entry name" value="MSMEG_0567_GNAT"/>
</dbReference>
<protein>
    <submittedName>
        <fullName evidence="2">Histone acetyltransferase</fullName>
    </submittedName>
</protein>
<dbReference type="KEGG" id="rhy:RD110_25800"/>
<proteinExistence type="predicted"/>